<evidence type="ECO:0000313" key="2">
    <source>
        <dbReference type="Proteomes" id="UP000540919"/>
    </source>
</evidence>
<gene>
    <name evidence="1" type="ORF">HV819_05895</name>
</gene>
<dbReference type="RefSeq" id="WP_176269719.1">
    <property type="nucleotide sequence ID" value="NZ_JABVBA010000005.1"/>
</dbReference>
<dbReference type="EMBL" id="JABVBA010000005">
    <property type="protein sequence ID" value="NVF11514.1"/>
    <property type="molecule type" value="Genomic_DNA"/>
</dbReference>
<dbReference type="Proteomes" id="UP000540919">
    <property type="component" value="Unassembled WGS sequence"/>
</dbReference>
<reference evidence="1 2" key="1">
    <citation type="submission" date="2020-06" db="EMBL/GenBank/DDBJ databases">
        <title>Anaerococcus sp. nov., isolated form swine feces.</title>
        <authorList>
            <person name="Yu S."/>
        </authorList>
    </citation>
    <scope>NUCLEOTIDE SEQUENCE [LARGE SCALE GENOMIC DNA]</scope>
    <source>
        <strain evidence="1 2">AGMB00486</strain>
    </source>
</reference>
<sequence>MLFITEDKLRNQYKKSPFDSYLLKKGNKLTPQARQFLIDFRIKIINEENPKPIKKKEDLKIEDKVFKDKKYIKKVLILKELALDIREFDQEFALIINQYALDFYKKKEIKIDQTDISKDEAIEIYIKLDLISPYLRAFTSINKAIEKLEEIHDDDVEKISSILYAWFINISKGG</sequence>
<name>A0ABX2NA31_9FIRM</name>
<protein>
    <submittedName>
        <fullName evidence="1">Cobalamin adenosyltransferase</fullName>
    </submittedName>
</protein>
<evidence type="ECO:0000313" key="1">
    <source>
        <dbReference type="EMBL" id="NVF11514.1"/>
    </source>
</evidence>
<proteinExistence type="predicted"/>
<keyword evidence="2" id="KW-1185">Reference proteome</keyword>
<organism evidence="1 2">
    <name type="scientific">Anaerococcus faecalis</name>
    <dbReference type="NCBI Taxonomy" id="2742993"/>
    <lineage>
        <taxon>Bacteria</taxon>
        <taxon>Bacillati</taxon>
        <taxon>Bacillota</taxon>
        <taxon>Tissierellia</taxon>
        <taxon>Tissierellales</taxon>
        <taxon>Peptoniphilaceae</taxon>
        <taxon>Anaerococcus</taxon>
    </lineage>
</organism>
<accession>A0ABX2NA31</accession>
<comment type="caution">
    <text evidence="1">The sequence shown here is derived from an EMBL/GenBank/DDBJ whole genome shotgun (WGS) entry which is preliminary data.</text>
</comment>